<reference evidence="1" key="2">
    <citation type="journal article" date="2022" name="New Phytol.">
        <title>Evolutionary transition to the ectomycorrhizal habit in the genomes of a hyperdiverse lineage of mushroom-forming fungi.</title>
        <authorList>
            <person name="Looney B."/>
            <person name="Miyauchi S."/>
            <person name="Morin E."/>
            <person name="Drula E."/>
            <person name="Courty P.E."/>
            <person name="Kohler A."/>
            <person name="Kuo A."/>
            <person name="LaButti K."/>
            <person name="Pangilinan J."/>
            <person name="Lipzen A."/>
            <person name="Riley R."/>
            <person name="Andreopoulos W."/>
            <person name="He G."/>
            <person name="Johnson J."/>
            <person name="Nolan M."/>
            <person name="Tritt A."/>
            <person name="Barry K.W."/>
            <person name="Grigoriev I.V."/>
            <person name="Nagy L.G."/>
            <person name="Hibbett D."/>
            <person name="Henrissat B."/>
            <person name="Matheny P.B."/>
            <person name="Labbe J."/>
            <person name="Martin F.M."/>
        </authorList>
    </citation>
    <scope>NUCLEOTIDE SEQUENCE</scope>
    <source>
        <strain evidence="1">HHB10654</strain>
    </source>
</reference>
<protein>
    <submittedName>
        <fullName evidence="1">Uncharacterized protein</fullName>
    </submittedName>
</protein>
<accession>A0ACB8T5P5</accession>
<comment type="caution">
    <text evidence="1">The sequence shown here is derived from an EMBL/GenBank/DDBJ whole genome shotgun (WGS) entry which is preliminary data.</text>
</comment>
<organism evidence="1 2">
    <name type="scientific">Artomyces pyxidatus</name>
    <dbReference type="NCBI Taxonomy" id="48021"/>
    <lineage>
        <taxon>Eukaryota</taxon>
        <taxon>Fungi</taxon>
        <taxon>Dikarya</taxon>
        <taxon>Basidiomycota</taxon>
        <taxon>Agaricomycotina</taxon>
        <taxon>Agaricomycetes</taxon>
        <taxon>Russulales</taxon>
        <taxon>Auriscalpiaceae</taxon>
        <taxon>Artomyces</taxon>
    </lineage>
</organism>
<keyword evidence="2" id="KW-1185">Reference proteome</keyword>
<name>A0ACB8T5P5_9AGAM</name>
<evidence type="ECO:0000313" key="2">
    <source>
        <dbReference type="Proteomes" id="UP000814140"/>
    </source>
</evidence>
<proteinExistence type="predicted"/>
<dbReference type="Proteomes" id="UP000814140">
    <property type="component" value="Unassembled WGS sequence"/>
</dbReference>
<sequence length="274" mass="30738">MVSRQLAEGRICGVCQGGTIELFTGMGVYHANAADATRNDLPVHVTTPSDATTDTIWIFFDADPIQKEPSQLVSSGLVFPVHVTVTTPDNTRYYRWQKQRPAVRMIMDPWSDQELRDGLVLQSFYTMANVARKAEYLTALPGCIEKFGRSPRDIYAAVQGADFEGEITELLENLRAPEQLSQLRSMLKVAATAPNAFSHQSTMIQRNLDPHHLLAGDKPLVDVKTPFIGSLLFDWARRVKEYRSADLFHLFRSFAFPKTNSLGGWMFGAATLRR</sequence>
<evidence type="ECO:0000313" key="1">
    <source>
        <dbReference type="EMBL" id="KAI0064019.1"/>
    </source>
</evidence>
<gene>
    <name evidence="1" type="ORF">BV25DRAFT_333112</name>
</gene>
<reference evidence="1" key="1">
    <citation type="submission" date="2021-03" db="EMBL/GenBank/DDBJ databases">
        <authorList>
            <consortium name="DOE Joint Genome Institute"/>
            <person name="Ahrendt S."/>
            <person name="Looney B.P."/>
            <person name="Miyauchi S."/>
            <person name="Morin E."/>
            <person name="Drula E."/>
            <person name="Courty P.E."/>
            <person name="Chicoki N."/>
            <person name="Fauchery L."/>
            <person name="Kohler A."/>
            <person name="Kuo A."/>
            <person name="Labutti K."/>
            <person name="Pangilinan J."/>
            <person name="Lipzen A."/>
            <person name="Riley R."/>
            <person name="Andreopoulos W."/>
            <person name="He G."/>
            <person name="Johnson J."/>
            <person name="Barry K.W."/>
            <person name="Grigoriev I.V."/>
            <person name="Nagy L."/>
            <person name="Hibbett D."/>
            <person name="Henrissat B."/>
            <person name="Matheny P.B."/>
            <person name="Labbe J."/>
            <person name="Martin F."/>
        </authorList>
    </citation>
    <scope>NUCLEOTIDE SEQUENCE</scope>
    <source>
        <strain evidence="1">HHB10654</strain>
    </source>
</reference>
<dbReference type="EMBL" id="MU277200">
    <property type="protein sequence ID" value="KAI0064019.1"/>
    <property type="molecule type" value="Genomic_DNA"/>
</dbReference>